<evidence type="ECO:0008006" key="3">
    <source>
        <dbReference type="Google" id="ProtNLM"/>
    </source>
</evidence>
<gene>
    <name evidence="1" type="ORF">D0867_14352</name>
</gene>
<reference evidence="1 2" key="1">
    <citation type="journal article" date="2018" name="BMC Genomics">
        <title>Genomic evidence for intraspecific hybridization in a clonal and extremely halotolerant yeast.</title>
        <authorList>
            <person name="Gostincar C."/>
            <person name="Stajich J.E."/>
            <person name="Zupancic J."/>
            <person name="Zalar P."/>
            <person name="Gunde-Cimerman N."/>
        </authorList>
    </citation>
    <scope>NUCLEOTIDE SEQUENCE [LARGE SCALE GENOMIC DNA]</scope>
    <source>
        <strain evidence="1 2">EXF-6669</strain>
    </source>
</reference>
<evidence type="ECO:0000313" key="2">
    <source>
        <dbReference type="Proteomes" id="UP000271337"/>
    </source>
</evidence>
<dbReference type="AlphaFoldDB" id="A0A3M6XQH0"/>
<dbReference type="CDD" id="cd12148">
    <property type="entry name" value="fungal_TF_MHR"/>
    <property type="match status" value="1"/>
</dbReference>
<organism evidence="1 2">
    <name type="scientific">Hortaea werneckii</name>
    <name type="common">Black yeast</name>
    <name type="synonym">Cladosporium werneckii</name>
    <dbReference type="NCBI Taxonomy" id="91943"/>
    <lineage>
        <taxon>Eukaryota</taxon>
        <taxon>Fungi</taxon>
        <taxon>Dikarya</taxon>
        <taxon>Ascomycota</taxon>
        <taxon>Pezizomycotina</taxon>
        <taxon>Dothideomycetes</taxon>
        <taxon>Dothideomycetidae</taxon>
        <taxon>Mycosphaerellales</taxon>
        <taxon>Teratosphaeriaceae</taxon>
        <taxon>Hortaea</taxon>
    </lineage>
</organism>
<name>A0A3M6XQH0_HORWE</name>
<dbReference type="PANTHER" id="PTHR47785">
    <property type="entry name" value="ZN(II)2CYS6 TRANSCRIPTION FACTOR (EUROFUNG)-RELATED-RELATED"/>
    <property type="match status" value="1"/>
</dbReference>
<dbReference type="EMBL" id="QWIL01002673">
    <property type="protein sequence ID" value="RMX93039.1"/>
    <property type="molecule type" value="Genomic_DNA"/>
</dbReference>
<proteinExistence type="predicted"/>
<dbReference type="InterPro" id="IPR053181">
    <property type="entry name" value="EcdB-like_regulator"/>
</dbReference>
<accession>A0A3M6XQH0</accession>
<dbReference type="OrthoDB" id="6133115at2759"/>
<dbReference type="PANTHER" id="PTHR47785:SF6">
    <property type="entry name" value="ZN(II)2CYS6 TRANSCRIPTION FACTOR (EUROFUNG)"/>
    <property type="match status" value="1"/>
</dbReference>
<protein>
    <recommendedName>
        <fullName evidence="3">Transcription factor domain-containing protein</fullName>
    </recommendedName>
</protein>
<sequence length="645" mass="73026">MFAAAAMHRVSLVPTLNHHRHGTFASLLPPLPLLTGLCRLEQVEGAVCHMSETLQELKPKFAAIVPASSESTAFSTWNGKTDHSSASSQTEKCAGQSPELQPAVIAQGHSLGQNLSVPHRVFLWPFIYRFLSESSLPLASDLAQIKEDGTKWFIRRELAKHPCSLPSRDRSLFKVPTMHFSPALTAEQTNAYIQAYFGTFNVLLPILDYDVFVHTIMARLSREGYAEDDLDAVLALLVLALGKLASDGVFGEPVSVHNGVASGFRGGSLDNPPGLYLFNQARQRLGFVDSICTLGKVQIYILQAIYYEANGHHLEFWKSTTAASATIQVLLKLQQFQWETRIGDMISRAYWACLLQEDLYHLDLDLPRTEIHQFEDEVPMPTFDSRPTVSTGQYGWETEQFHFQYHFLAMSALRRLIVRIHTTIHDASTVRAETTDGYGGAPVSLIHEMGRQLDSWRSLLPELLQWRDDDAFKFPIFRPSTSEAHVQSFSHNEAAGLVGDRHNSDMLTAHLRTRFYYARYVLYRPFVFKALHYPELMSAVDVEYCALAINSMCLWPSLMAPPKLKKRLVPHLYTWTQNHLGMLLIFQAIRRRDSLARICDEKIGLQRVQETTELMMDWMRDAKQVDGTAEWGWKVMELVLGKIDG</sequence>
<evidence type="ECO:0000313" key="1">
    <source>
        <dbReference type="EMBL" id="RMX93039.1"/>
    </source>
</evidence>
<dbReference type="Proteomes" id="UP000271337">
    <property type="component" value="Unassembled WGS sequence"/>
</dbReference>
<comment type="caution">
    <text evidence="1">The sequence shown here is derived from an EMBL/GenBank/DDBJ whole genome shotgun (WGS) entry which is preliminary data.</text>
</comment>